<dbReference type="SUPFAM" id="SSF53067">
    <property type="entry name" value="Actin-like ATPase domain"/>
    <property type="match status" value="1"/>
</dbReference>
<dbReference type="InterPro" id="IPR043129">
    <property type="entry name" value="ATPase_NBD"/>
</dbReference>
<reference evidence="1 2" key="1">
    <citation type="submission" date="2019-08" db="EMBL/GenBank/DDBJ databases">
        <title>In-depth cultivation of the pig gut microbiome towards novel bacterial diversity and tailored functional studies.</title>
        <authorList>
            <person name="Wylensek D."/>
            <person name="Hitch T.C.A."/>
            <person name="Clavel T."/>
        </authorList>
    </citation>
    <scope>NUCLEOTIDE SEQUENCE [LARGE SCALE GENOMIC DNA]</scope>
    <source>
        <strain evidence="1 2">Oil+RF-744-WCA-WT-13</strain>
    </source>
</reference>
<evidence type="ECO:0000313" key="2">
    <source>
        <dbReference type="Proteomes" id="UP000466864"/>
    </source>
</evidence>
<dbReference type="Gene3D" id="3.30.420.40">
    <property type="match status" value="1"/>
</dbReference>
<dbReference type="InterPro" id="IPR005883">
    <property type="entry name" value="PilM"/>
</dbReference>
<protein>
    <submittedName>
        <fullName evidence="1">Uncharacterized protein</fullName>
    </submittedName>
</protein>
<organism evidence="1 2">
    <name type="scientific">Bilifractor porci</name>
    <dbReference type="NCBI Taxonomy" id="2606636"/>
    <lineage>
        <taxon>Bacteria</taxon>
        <taxon>Bacillati</taxon>
        <taxon>Bacillota</taxon>
        <taxon>Clostridia</taxon>
        <taxon>Lachnospirales</taxon>
        <taxon>Lachnospiraceae</taxon>
        <taxon>Bilifractor</taxon>
    </lineage>
</organism>
<dbReference type="Gene3D" id="3.30.1490.300">
    <property type="match status" value="1"/>
</dbReference>
<proteinExistence type="predicted"/>
<name>A0A7X2P9R2_9FIRM</name>
<dbReference type="AlphaFoldDB" id="A0A7X2P9R2"/>
<sequence length="170" mass="19705">MTVCKKLRVACKEKMAVCQNRTLKQFVSEKIPDNMVKDNKIVSWDAMADFLKEVIRTKGVKCRHCVIALPADTSFIRRVTMPLMTEQQLKVNLPYEFHNYISQDMDKYIYDYTVISRTDKEMELLAVAAARDFVDKYVEMCRRALLKLVLIARILSRSGTFCAAMSRSMD</sequence>
<dbReference type="Pfam" id="PF11104">
    <property type="entry name" value="PilM_2"/>
    <property type="match status" value="1"/>
</dbReference>
<gene>
    <name evidence="1" type="ORF">FYJ60_10915</name>
</gene>
<dbReference type="RefSeq" id="WP_154458722.1">
    <property type="nucleotide sequence ID" value="NZ_VUMV01000009.1"/>
</dbReference>
<evidence type="ECO:0000313" key="1">
    <source>
        <dbReference type="EMBL" id="MST82818.1"/>
    </source>
</evidence>
<dbReference type="Proteomes" id="UP000466864">
    <property type="component" value="Unassembled WGS sequence"/>
</dbReference>
<comment type="caution">
    <text evidence="1">The sequence shown here is derived from an EMBL/GenBank/DDBJ whole genome shotgun (WGS) entry which is preliminary data.</text>
</comment>
<accession>A0A7X2P9R2</accession>
<dbReference type="EMBL" id="VUMV01000009">
    <property type="protein sequence ID" value="MST82818.1"/>
    <property type="molecule type" value="Genomic_DNA"/>
</dbReference>
<keyword evidence="2" id="KW-1185">Reference proteome</keyword>